<protein>
    <recommendedName>
        <fullName evidence="2">KTSC domain-containing protein</fullName>
    </recommendedName>
</protein>
<dbReference type="EMBL" id="BARU01037959">
    <property type="protein sequence ID" value="GAH79315.1"/>
    <property type="molecule type" value="Genomic_DNA"/>
</dbReference>
<reference evidence="1" key="1">
    <citation type="journal article" date="2014" name="Front. Microbiol.">
        <title>High frequency of phylogenetically diverse reductive dehalogenase-homologous genes in deep subseafloor sedimentary metagenomes.</title>
        <authorList>
            <person name="Kawai M."/>
            <person name="Futagami T."/>
            <person name="Toyoda A."/>
            <person name="Takaki Y."/>
            <person name="Nishi S."/>
            <person name="Hori S."/>
            <person name="Arai W."/>
            <person name="Tsubouchi T."/>
            <person name="Morono Y."/>
            <person name="Uchiyama I."/>
            <person name="Ito T."/>
            <person name="Fujiyama A."/>
            <person name="Inagaki F."/>
            <person name="Takami H."/>
        </authorList>
    </citation>
    <scope>NUCLEOTIDE SEQUENCE</scope>
    <source>
        <strain evidence="1">Expedition CK06-06</strain>
    </source>
</reference>
<gene>
    <name evidence="1" type="ORF">S03H2_59055</name>
</gene>
<evidence type="ECO:0008006" key="2">
    <source>
        <dbReference type="Google" id="ProtNLM"/>
    </source>
</evidence>
<organism evidence="1">
    <name type="scientific">marine sediment metagenome</name>
    <dbReference type="NCBI Taxonomy" id="412755"/>
    <lineage>
        <taxon>unclassified sequences</taxon>
        <taxon>metagenomes</taxon>
        <taxon>ecological metagenomes</taxon>
    </lineage>
</organism>
<sequence length="59" mass="6945">MKPITKIINGRKYHLEHSVDSKIVAKSYVDIIRSHGYSARYFRNPNGYYSVYQGPKLKR</sequence>
<evidence type="ECO:0000313" key="1">
    <source>
        <dbReference type="EMBL" id="GAH79315.1"/>
    </source>
</evidence>
<proteinExistence type="predicted"/>
<accession>X1JCS6</accession>
<name>X1JCS6_9ZZZZ</name>
<comment type="caution">
    <text evidence="1">The sequence shown here is derived from an EMBL/GenBank/DDBJ whole genome shotgun (WGS) entry which is preliminary data.</text>
</comment>
<dbReference type="AlphaFoldDB" id="X1JCS6"/>